<dbReference type="InterPro" id="IPR036043">
    <property type="entry name" value="Phosphoglycerate_kinase_sf"/>
</dbReference>
<dbReference type="EC" id="2.7.2.3" evidence="2"/>
<keyword evidence="5" id="KW-0418">Kinase</keyword>
<feature type="non-terminal residue" evidence="7">
    <location>
        <position position="1"/>
    </location>
</feature>
<dbReference type="PANTHER" id="PTHR11406:SF23">
    <property type="entry name" value="PHOSPHOGLYCERATE KINASE 1, CHLOROPLASTIC-RELATED"/>
    <property type="match status" value="1"/>
</dbReference>
<gene>
    <name evidence="7" type="ORF">S01H4_60350</name>
</gene>
<accession>X1EEX5</accession>
<dbReference type="AlphaFoldDB" id="X1EEX5"/>
<reference evidence="7" key="1">
    <citation type="journal article" date="2014" name="Front. Microbiol.">
        <title>High frequency of phylogenetically diverse reductive dehalogenase-homologous genes in deep subseafloor sedimentary metagenomes.</title>
        <authorList>
            <person name="Kawai M."/>
            <person name="Futagami T."/>
            <person name="Toyoda A."/>
            <person name="Takaki Y."/>
            <person name="Nishi S."/>
            <person name="Hori S."/>
            <person name="Arai W."/>
            <person name="Tsubouchi T."/>
            <person name="Morono Y."/>
            <person name="Uchiyama I."/>
            <person name="Ito T."/>
            <person name="Fujiyama A."/>
            <person name="Inagaki F."/>
            <person name="Takami H."/>
        </authorList>
    </citation>
    <scope>NUCLEOTIDE SEQUENCE</scope>
    <source>
        <strain evidence="7">Expedition CK06-06</strain>
    </source>
</reference>
<evidence type="ECO:0000256" key="5">
    <source>
        <dbReference type="ARBA" id="ARBA00022777"/>
    </source>
</evidence>
<dbReference type="InterPro" id="IPR001576">
    <property type="entry name" value="Phosphoglycerate_kinase"/>
</dbReference>
<keyword evidence="6" id="KW-0067">ATP-binding</keyword>
<evidence type="ECO:0000256" key="1">
    <source>
        <dbReference type="ARBA" id="ARBA00000642"/>
    </source>
</evidence>
<proteinExistence type="predicted"/>
<keyword evidence="4" id="KW-0547">Nucleotide-binding</keyword>
<dbReference type="EMBL" id="BART01035565">
    <property type="protein sequence ID" value="GAH15689.1"/>
    <property type="molecule type" value="Genomic_DNA"/>
</dbReference>
<dbReference type="GO" id="GO:0043531">
    <property type="term" value="F:ADP binding"/>
    <property type="evidence" value="ECO:0007669"/>
    <property type="project" value="TreeGrafter"/>
</dbReference>
<dbReference type="GO" id="GO:0005524">
    <property type="term" value="F:ATP binding"/>
    <property type="evidence" value="ECO:0007669"/>
    <property type="project" value="UniProtKB-KW"/>
</dbReference>
<keyword evidence="3" id="KW-0808">Transferase</keyword>
<evidence type="ECO:0000313" key="7">
    <source>
        <dbReference type="EMBL" id="GAH15689.1"/>
    </source>
</evidence>
<comment type="caution">
    <text evidence="7">The sequence shown here is derived from an EMBL/GenBank/DDBJ whole genome shotgun (WGS) entry which is preliminary data.</text>
</comment>
<sequence length="188" mass="21149">KFAPSILGLRCQKEIKELSILKKNPEHPFVVAIGGVKIEDKQPVLVNLLKIADKVLIGGKLANSLYESRFAIHQKTDVKNLLKELEKSQQVKRRDDPVKEILTSGKIVLPEDGILESGDRIKFDDIRQGIAHLIPEVRDIGPKAIKEYEQIISNAKTFFWAGPMGMYEQEQFSNGTKAIIQTVDQFKG</sequence>
<evidence type="ECO:0000256" key="6">
    <source>
        <dbReference type="ARBA" id="ARBA00022840"/>
    </source>
</evidence>
<evidence type="ECO:0000256" key="4">
    <source>
        <dbReference type="ARBA" id="ARBA00022741"/>
    </source>
</evidence>
<dbReference type="GO" id="GO:0004618">
    <property type="term" value="F:phosphoglycerate kinase activity"/>
    <property type="evidence" value="ECO:0007669"/>
    <property type="project" value="UniProtKB-EC"/>
</dbReference>
<dbReference type="PRINTS" id="PR00477">
    <property type="entry name" value="PHGLYCKINASE"/>
</dbReference>
<organism evidence="7">
    <name type="scientific">marine sediment metagenome</name>
    <dbReference type="NCBI Taxonomy" id="412755"/>
    <lineage>
        <taxon>unclassified sequences</taxon>
        <taxon>metagenomes</taxon>
        <taxon>ecological metagenomes</taxon>
    </lineage>
</organism>
<dbReference type="GO" id="GO:0006096">
    <property type="term" value="P:glycolytic process"/>
    <property type="evidence" value="ECO:0007669"/>
    <property type="project" value="InterPro"/>
</dbReference>
<dbReference type="GO" id="GO:0006094">
    <property type="term" value="P:gluconeogenesis"/>
    <property type="evidence" value="ECO:0007669"/>
    <property type="project" value="TreeGrafter"/>
</dbReference>
<evidence type="ECO:0000256" key="2">
    <source>
        <dbReference type="ARBA" id="ARBA00013061"/>
    </source>
</evidence>
<dbReference type="Pfam" id="PF00162">
    <property type="entry name" value="PGK"/>
    <property type="match status" value="1"/>
</dbReference>
<dbReference type="PANTHER" id="PTHR11406">
    <property type="entry name" value="PHOSPHOGLYCERATE KINASE"/>
    <property type="match status" value="1"/>
</dbReference>
<dbReference type="GO" id="GO:0005829">
    <property type="term" value="C:cytosol"/>
    <property type="evidence" value="ECO:0007669"/>
    <property type="project" value="TreeGrafter"/>
</dbReference>
<comment type="catalytic activity">
    <reaction evidence="1">
        <text>(2R)-3-phosphoglycerate + ATP = (2R)-3-phospho-glyceroyl phosphate + ADP</text>
        <dbReference type="Rhea" id="RHEA:14801"/>
        <dbReference type="ChEBI" id="CHEBI:30616"/>
        <dbReference type="ChEBI" id="CHEBI:57604"/>
        <dbReference type="ChEBI" id="CHEBI:58272"/>
        <dbReference type="ChEBI" id="CHEBI:456216"/>
        <dbReference type="EC" id="2.7.2.3"/>
    </reaction>
</comment>
<dbReference type="Gene3D" id="3.40.50.1260">
    <property type="entry name" value="Phosphoglycerate kinase, N-terminal domain"/>
    <property type="match status" value="1"/>
</dbReference>
<dbReference type="InterPro" id="IPR015824">
    <property type="entry name" value="Phosphoglycerate_kinase_N"/>
</dbReference>
<evidence type="ECO:0000256" key="3">
    <source>
        <dbReference type="ARBA" id="ARBA00022679"/>
    </source>
</evidence>
<dbReference type="SUPFAM" id="SSF53748">
    <property type="entry name" value="Phosphoglycerate kinase"/>
    <property type="match status" value="1"/>
</dbReference>
<protein>
    <recommendedName>
        <fullName evidence="2">phosphoglycerate kinase</fullName>
        <ecNumber evidence="2">2.7.2.3</ecNumber>
    </recommendedName>
</protein>
<feature type="non-terminal residue" evidence="7">
    <location>
        <position position="188"/>
    </location>
</feature>
<name>X1EEX5_9ZZZZ</name>